<reference evidence="2 3" key="1">
    <citation type="submission" date="2016-10" db="EMBL/GenBank/DDBJ databases">
        <authorList>
            <person name="Varghese N."/>
            <person name="Submissions S."/>
        </authorList>
    </citation>
    <scope>NUCLEOTIDE SEQUENCE [LARGE SCALE GENOMIC DNA]</scope>
    <source>
        <strain evidence="2 3">DSM 14526</strain>
    </source>
</reference>
<gene>
    <name evidence="2" type="ORF">SAMN04488525_105117</name>
</gene>
<proteinExistence type="predicted"/>
<organism evidence="2 3">
    <name type="scientific">Trichococcus collinsii</name>
    <dbReference type="NCBI Taxonomy" id="157076"/>
    <lineage>
        <taxon>Bacteria</taxon>
        <taxon>Bacillati</taxon>
        <taxon>Bacillota</taxon>
        <taxon>Bacilli</taxon>
        <taxon>Lactobacillales</taxon>
        <taxon>Carnobacteriaceae</taxon>
        <taxon>Trichococcus</taxon>
    </lineage>
</organism>
<dbReference type="RefSeq" id="WP_086987005.1">
    <property type="nucleotide sequence ID" value="NZ_FJNA01000003.1"/>
</dbReference>
<accession>A0AB38A2H1</accession>
<dbReference type="Proteomes" id="UP000199042">
    <property type="component" value="Unassembled WGS sequence"/>
</dbReference>
<sequence length="259" mass="29309">MYFIPQHTFKNLPILFKTTLLYKDVTAADLPQDYLDLLAEQNGGYLLCSRIATKEPTSDGIDYAAVHAILGLHDDPQNSLYAQQEIARSAGLPDYFVLFSVNGSQLFAFDYSKLSPSGEPSIRYIDIETDNWQTVAADFGQFLRSLIVASMNVPEEIRLTHTEGEHAFLLADAAELPELFLHFEDDPDKHWYLQWIEHFSDHPDAACRKIACEALETQILYFRNVLPASVKDVLANFLADPDPAIQRLARELEKELADD</sequence>
<dbReference type="AlphaFoldDB" id="A0AB38A2H1"/>
<dbReference type="SUPFAM" id="SSF160631">
    <property type="entry name" value="SMI1/KNR4-like"/>
    <property type="match status" value="1"/>
</dbReference>
<dbReference type="EMBL" id="FNQH01000005">
    <property type="protein sequence ID" value="SEA76354.1"/>
    <property type="molecule type" value="Genomic_DNA"/>
</dbReference>
<dbReference type="InterPro" id="IPR037883">
    <property type="entry name" value="Knr4/Smi1-like_sf"/>
</dbReference>
<dbReference type="Pfam" id="PF09346">
    <property type="entry name" value="SMI1_KNR4"/>
    <property type="match status" value="1"/>
</dbReference>
<name>A0AB38A2H1_9LACT</name>
<keyword evidence="3" id="KW-1185">Reference proteome</keyword>
<dbReference type="Gene3D" id="3.40.1580.10">
    <property type="entry name" value="SMI1/KNR4-like"/>
    <property type="match status" value="1"/>
</dbReference>
<feature type="domain" description="Knr4/Smi1-like" evidence="1">
    <location>
        <begin position="29"/>
        <end position="144"/>
    </location>
</feature>
<evidence type="ECO:0000313" key="2">
    <source>
        <dbReference type="EMBL" id="SEA76354.1"/>
    </source>
</evidence>
<evidence type="ECO:0000259" key="1">
    <source>
        <dbReference type="Pfam" id="PF09346"/>
    </source>
</evidence>
<evidence type="ECO:0000313" key="3">
    <source>
        <dbReference type="Proteomes" id="UP000199042"/>
    </source>
</evidence>
<protein>
    <submittedName>
        <fullName evidence="2">SMI1 / KNR4 family (SUKH-1)</fullName>
    </submittedName>
</protein>
<dbReference type="InterPro" id="IPR018958">
    <property type="entry name" value="Knr4/Smi1-like_dom"/>
</dbReference>
<comment type="caution">
    <text evidence="2">The sequence shown here is derived from an EMBL/GenBank/DDBJ whole genome shotgun (WGS) entry which is preliminary data.</text>
</comment>